<dbReference type="AlphaFoldDB" id="A0A914RLL0"/>
<protein>
    <submittedName>
        <fullName evidence="2">Uncharacterized protein</fullName>
    </submittedName>
</protein>
<evidence type="ECO:0000313" key="1">
    <source>
        <dbReference type="Proteomes" id="UP000887564"/>
    </source>
</evidence>
<proteinExistence type="predicted"/>
<evidence type="ECO:0000313" key="2">
    <source>
        <dbReference type="WBParaSite" id="PEQ_0000718101-mRNA-1"/>
    </source>
</evidence>
<dbReference type="Proteomes" id="UP000887564">
    <property type="component" value="Unplaced"/>
</dbReference>
<dbReference type="WBParaSite" id="PEQ_0000718101-mRNA-1">
    <property type="protein sequence ID" value="PEQ_0000718101-mRNA-1"/>
    <property type="gene ID" value="PEQ_0000718101"/>
</dbReference>
<reference evidence="2" key="1">
    <citation type="submission" date="2022-11" db="UniProtKB">
        <authorList>
            <consortium name="WormBaseParasite"/>
        </authorList>
    </citation>
    <scope>IDENTIFICATION</scope>
</reference>
<sequence length="110" mass="11527">MEISTSGWLMYNGQKIELALSATLVPLEISGASVGELRDANGALGIKLLGGSMRIASIAHRISTLEMGVGQRIILKGGTIVRNQTDGFIISNFQLTSSGIALPNIAGNCR</sequence>
<accession>A0A914RLL0</accession>
<name>A0A914RLL0_PAREQ</name>
<organism evidence="1 2">
    <name type="scientific">Parascaris equorum</name>
    <name type="common">Equine roundworm</name>
    <dbReference type="NCBI Taxonomy" id="6256"/>
    <lineage>
        <taxon>Eukaryota</taxon>
        <taxon>Metazoa</taxon>
        <taxon>Ecdysozoa</taxon>
        <taxon>Nematoda</taxon>
        <taxon>Chromadorea</taxon>
        <taxon>Rhabditida</taxon>
        <taxon>Spirurina</taxon>
        <taxon>Ascaridomorpha</taxon>
        <taxon>Ascaridoidea</taxon>
        <taxon>Ascarididae</taxon>
        <taxon>Parascaris</taxon>
    </lineage>
</organism>
<keyword evidence="1" id="KW-1185">Reference proteome</keyword>